<reference evidence="2" key="1">
    <citation type="submission" date="2021-10" db="EMBL/GenBank/DDBJ databases">
        <authorList>
            <person name="Piombo E."/>
        </authorList>
    </citation>
    <scope>NUCLEOTIDE SEQUENCE</scope>
</reference>
<accession>A0A9N9Y061</accession>
<sequence length="160" mass="16463">MSRVLVENCPGHGVAALALVTLKKGVLISGHGARHLVLSKGRGEFAVAAGAGDTLDETLNVALVQGILLAHLDGPRHLVFSEGRWDLAVAAGARDALGERAASLISHSPLGSRARTSEGGLDVTALHVGQVTLRRGGSGQASETEEGDRKVSDSDHFGGY</sequence>
<dbReference type="AlphaFoldDB" id="A0A9N9Y061"/>
<dbReference type="Proteomes" id="UP000754883">
    <property type="component" value="Unassembled WGS sequence"/>
</dbReference>
<keyword evidence="3" id="KW-1185">Reference proteome</keyword>
<comment type="caution">
    <text evidence="2">The sequence shown here is derived from an EMBL/GenBank/DDBJ whole genome shotgun (WGS) entry which is preliminary data.</text>
</comment>
<evidence type="ECO:0000256" key="1">
    <source>
        <dbReference type="SAM" id="MobiDB-lite"/>
    </source>
</evidence>
<name>A0A9N9Y061_9HYPO</name>
<proteinExistence type="predicted"/>
<gene>
    <name evidence="2" type="ORF">CBYS24578_00009150</name>
</gene>
<feature type="region of interest" description="Disordered" evidence="1">
    <location>
        <begin position="134"/>
        <end position="160"/>
    </location>
</feature>
<evidence type="ECO:0000313" key="3">
    <source>
        <dbReference type="Proteomes" id="UP000754883"/>
    </source>
</evidence>
<evidence type="ECO:0000313" key="2">
    <source>
        <dbReference type="EMBL" id="CAG9978355.1"/>
    </source>
</evidence>
<dbReference type="EMBL" id="CABFNO020001300">
    <property type="protein sequence ID" value="CAG9978355.1"/>
    <property type="molecule type" value="Genomic_DNA"/>
</dbReference>
<organism evidence="2 3">
    <name type="scientific">Clonostachys byssicola</name>
    <dbReference type="NCBI Taxonomy" id="160290"/>
    <lineage>
        <taxon>Eukaryota</taxon>
        <taxon>Fungi</taxon>
        <taxon>Dikarya</taxon>
        <taxon>Ascomycota</taxon>
        <taxon>Pezizomycotina</taxon>
        <taxon>Sordariomycetes</taxon>
        <taxon>Hypocreomycetidae</taxon>
        <taxon>Hypocreales</taxon>
        <taxon>Bionectriaceae</taxon>
        <taxon>Clonostachys</taxon>
    </lineage>
</organism>
<feature type="compositionally biased region" description="Basic and acidic residues" evidence="1">
    <location>
        <begin position="147"/>
        <end position="160"/>
    </location>
</feature>
<protein>
    <submittedName>
        <fullName evidence="2">Uncharacterized protein</fullName>
    </submittedName>
</protein>